<organism evidence="1 2">
    <name type="scientific">Adhaeribacter pallidiroseus</name>
    <dbReference type="NCBI Taxonomy" id="2072847"/>
    <lineage>
        <taxon>Bacteria</taxon>
        <taxon>Pseudomonadati</taxon>
        <taxon>Bacteroidota</taxon>
        <taxon>Cytophagia</taxon>
        <taxon>Cytophagales</taxon>
        <taxon>Hymenobacteraceae</taxon>
        <taxon>Adhaeribacter</taxon>
    </lineage>
</organism>
<dbReference type="Proteomes" id="UP000253919">
    <property type="component" value="Unassembled WGS sequence"/>
</dbReference>
<protein>
    <submittedName>
        <fullName evidence="1">Uncharacterized protein</fullName>
    </submittedName>
</protein>
<accession>A0A369QIM1</accession>
<evidence type="ECO:0000313" key="2">
    <source>
        <dbReference type="Proteomes" id="UP000253919"/>
    </source>
</evidence>
<evidence type="ECO:0000313" key="1">
    <source>
        <dbReference type="EMBL" id="RDC63117.1"/>
    </source>
</evidence>
<name>A0A369QIM1_9BACT</name>
<proteinExistence type="predicted"/>
<gene>
    <name evidence="1" type="ORF">AHMF7616_01717</name>
</gene>
<reference evidence="1 2" key="1">
    <citation type="submission" date="2018-04" db="EMBL/GenBank/DDBJ databases">
        <title>Adhaeribacter sp. HMF7616 genome sequencing and assembly.</title>
        <authorList>
            <person name="Kang H."/>
            <person name="Kang J."/>
            <person name="Cha I."/>
            <person name="Kim H."/>
            <person name="Joh K."/>
        </authorList>
    </citation>
    <scope>NUCLEOTIDE SEQUENCE [LARGE SCALE GENOMIC DNA]</scope>
    <source>
        <strain evidence="1 2">HMF7616</strain>
    </source>
</reference>
<dbReference type="EMBL" id="QASA01000001">
    <property type="protein sequence ID" value="RDC63117.1"/>
    <property type="molecule type" value="Genomic_DNA"/>
</dbReference>
<comment type="caution">
    <text evidence="1">The sequence shown here is derived from an EMBL/GenBank/DDBJ whole genome shotgun (WGS) entry which is preliminary data.</text>
</comment>
<sequence length="55" mass="6617">MRNLLRGLSLTNPHLQNMYEYYENEAFMQPYHKNTESLVPELSVVHKRLLRIINT</sequence>
<keyword evidence="2" id="KW-1185">Reference proteome</keyword>
<dbReference type="AlphaFoldDB" id="A0A369QIM1"/>